<feature type="transmembrane region" description="Helical" evidence="4">
    <location>
        <begin position="272"/>
        <end position="290"/>
    </location>
</feature>
<keyword evidence="2 4" id="KW-1133">Transmembrane helix</keyword>
<dbReference type="KEGG" id="thes:FHQ07_04355"/>
<dbReference type="Proteomes" id="UP000308149">
    <property type="component" value="Chromosome"/>
</dbReference>
<sequence length="425" mass="45546">MPRSFLTRAFNLQDDEALPVAAGFAMFFLLFAGYFMLRPVRETMGITGGVDNLHWLFTGTFFATLAAMPLFGWIAASVQRRRILYWVYGVFAANLLLFAAGFIANPDDVWLARTFYIWLSVFNMIAISLAWSVLVDLFAAAQAKRVFALMAAGASAGGLAGPLLGVALVGIVGHAGLLLLAAILLIGAAFAARAIQHWRDAHPLHAEEAPQRARPLGGNPFEGMTDVLRSPYMLGIALFVVLLASANTFLYIEQARLVEAAFPDKAAQTRVFGLIDATVQALAILSQLFITGRVAQKLGIGVLLAAVPLLIALGFVWLALVPSFGVFVAVMILRRAGEYGFMRPGREMLWTAVTDSAKYKAKNFTDSVVYRAGDMASAWVKSGVDALAATPALAMLVGAGVGVAWAANGYLLARAQARIEAGEAR</sequence>
<dbReference type="OrthoDB" id="199378at2"/>
<evidence type="ECO:0000256" key="4">
    <source>
        <dbReference type="SAM" id="Phobius"/>
    </source>
</evidence>
<dbReference type="EMBL" id="CP040871">
    <property type="protein sequence ID" value="QDA56596.1"/>
    <property type="molecule type" value="Genomic_DNA"/>
</dbReference>
<feature type="transmembrane region" description="Helical" evidence="4">
    <location>
        <begin position="177"/>
        <end position="195"/>
    </location>
</feature>
<evidence type="ECO:0000313" key="6">
    <source>
        <dbReference type="Proteomes" id="UP000308149"/>
    </source>
</evidence>
<feature type="transmembrane region" description="Helical" evidence="4">
    <location>
        <begin position="83"/>
        <end position="103"/>
    </location>
</feature>
<feature type="transmembrane region" description="Helical" evidence="4">
    <location>
        <begin position="57"/>
        <end position="76"/>
    </location>
</feature>
<reference evidence="5 6" key="1">
    <citation type="submission" date="2019-06" db="EMBL/GenBank/DDBJ databases">
        <title>Thermomonas aquatica sp. nov., isolated from an industrial wastewater treatment plant.</title>
        <authorList>
            <person name="Jeon J.H."/>
            <person name="Park D.-S."/>
        </authorList>
    </citation>
    <scope>NUCLEOTIDE SEQUENCE [LARGE SCALE GENOMIC DNA]</scope>
    <source>
        <strain evidence="5 6">SY21</strain>
    </source>
</reference>
<dbReference type="InterPro" id="IPR011701">
    <property type="entry name" value="MFS"/>
</dbReference>
<dbReference type="PANTHER" id="PTHR43596:SF1">
    <property type="entry name" value="ADP,ATP CARRIER PROTEIN"/>
    <property type="match status" value="1"/>
</dbReference>
<evidence type="ECO:0000256" key="3">
    <source>
        <dbReference type="ARBA" id="ARBA00023136"/>
    </source>
</evidence>
<dbReference type="SUPFAM" id="SSF103473">
    <property type="entry name" value="MFS general substrate transporter"/>
    <property type="match status" value="1"/>
</dbReference>
<keyword evidence="3 4" id="KW-0472">Membrane</keyword>
<feature type="transmembrane region" description="Helical" evidence="4">
    <location>
        <begin position="392"/>
        <end position="413"/>
    </location>
</feature>
<feature type="transmembrane region" description="Helical" evidence="4">
    <location>
        <begin position="146"/>
        <end position="171"/>
    </location>
</feature>
<feature type="transmembrane region" description="Helical" evidence="4">
    <location>
        <begin position="20"/>
        <end position="37"/>
    </location>
</feature>
<evidence type="ECO:0000256" key="2">
    <source>
        <dbReference type="ARBA" id="ARBA00022989"/>
    </source>
</evidence>
<organism evidence="5 6">
    <name type="scientific">Thermomonas aquatica</name>
    <dbReference type="NCBI Taxonomy" id="2202149"/>
    <lineage>
        <taxon>Bacteria</taxon>
        <taxon>Pseudomonadati</taxon>
        <taxon>Pseudomonadota</taxon>
        <taxon>Gammaproteobacteria</taxon>
        <taxon>Lysobacterales</taxon>
        <taxon>Lysobacteraceae</taxon>
        <taxon>Thermomonas</taxon>
    </lineage>
</organism>
<gene>
    <name evidence="5" type="ORF">FHQ07_04355</name>
</gene>
<accession>A0A5B7ZQ44</accession>
<dbReference type="PANTHER" id="PTHR43596">
    <property type="entry name" value="ADP,ATP CARRIER PROTEIN"/>
    <property type="match status" value="1"/>
</dbReference>
<evidence type="ECO:0000313" key="5">
    <source>
        <dbReference type="EMBL" id="QDA56596.1"/>
    </source>
</evidence>
<feature type="transmembrane region" description="Helical" evidence="4">
    <location>
        <begin position="115"/>
        <end position="139"/>
    </location>
</feature>
<feature type="transmembrane region" description="Helical" evidence="4">
    <location>
        <begin position="302"/>
        <end position="333"/>
    </location>
</feature>
<name>A0A5B7ZQ44_9GAMM</name>
<keyword evidence="1 4" id="KW-0812">Transmembrane</keyword>
<dbReference type="InterPro" id="IPR036259">
    <property type="entry name" value="MFS_trans_sf"/>
</dbReference>
<dbReference type="AlphaFoldDB" id="A0A5B7ZQ44"/>
<proteinExistence type="predicted"/>
<evidence type="ECO:0000256" key="1">
    <source>
        <dbReference type="ARBA" id="ARBA00022692"/>
    </source>
</evidence>
<dbReference type="GO" id="GO:0022857">
    <property type="term" value="F:transmembrane transporter activity"/>
    <property type="evidence" value="ECO:0007669"/>
    <property type="project" value="InterPro"/>
</dbReference>
<dbReference type="RefSeq" id="WP_139715602.1">
    <property type="nucleotide sequence ID" value="NZ_CP040871.1"/>
</dbReference>
<keyword evidence="6" id="KW-1185">Reference proteome</keyword>
<dbReference type="Gene3D" id="1.20.1250.20">
    <property type="entry name" value="MFS general substrate transporter like domains"/>
    <property type="match status" value="2"/>
</dbReference>
<protein>
    <submittedName>
        <fullName evidence="5">MFS transporter</fullName>
    </submittedName>
</protein>
<dbReference type="Pfam" id="PF07690">
    <property type="entry name" value="MFS_1"/>
    <property type="match status" value="1"/>
</dbReference>
<feature type="transmembrane region" description="Helical" evidence="4">
    <location>
        <begin position="232"/>
        <end position="252"/>
    </location>
</feature>